<proteinExistence type="predicted"/>
<reference evidence="1" key="1">
    <citation type="submission" date="2021-10" db="EMBL/GenBank/DDBJ databases">
        <title>De novo Genome Assembly of Clathrus columnatus (Basidiomycota, Fungi) Using Illumina and Nanopore Sequence Data.</title>
        <authorList>
            <person name="Ogiso-Tanaka E."/>
            <person name="Itagaki H."/>
            <person name="Hosoya T."/>
            <person name="Hosaka K."/>
        </authorList>
    </citation>
    <scope>NUCLEOTIDE SEQUENCE</scope>
    <source>
        <strain evidence="1">MO-923</strain>
    </source>
</reference>
<dbReference type="Gene3D" id="3.40.50.12780">
    <property type="entry name" value="N-terminal domain of ligase-like"/>
    <property type="match status" value="1"/>
</dbReference>
<accession>A0AAV5A7A5</accession>
<dbReference type="AlphaFoldDB" id="A0AAV5A7A5"/>
<name>A0AAV5A7A5_9AGAM</name>
<dbReference type="SUPFAM" id="SSF56801">
    <property type="entry name" value="Acetyl-CoA synthetase-like"/>
    <property type="match status" value="1"/>
</dbReference>
<comment type="caution">
    <text evidence="1">The sequence shown here is derived from an EMBL/GenBank/DDBJ whole genome shotgun (WGS) entry which is preliminary data.</text>
</comment>
<keyword evidence="2" id="KW-1185">Reference proteome</keyword>
<dbReference type="Proteomes" id="UP001050691">
    <property type="component" value="Unassembled WGS sequence"/>
</dbReference>
<sequence length="217" mass="24356">MSPQYVNHLTALEQAIRTKPDNPAFKVPSENGGWRDISYQELWNDVVRLAVYYSSRLEQLGMKKRDVIGLCLQRAGYIPHLMSTYVKDLDLVQGLFQQSNAKTVICDTTRINGWEQLEPLGVKVIPILTHEEVAQITGSCSPVDLSVLPPLDEEVDGNDILSFEQSSGSSSGRPKLVPFSRRWVDANAQKCQIDERRTPVFIRSGSFCYVGQLLRAS</sequence>
<organism evidence="1 2">
    <name type="scientific">Clathrus columnatus</name>
    <dbReference type="NCBI Taxonomy" id="1419009"/>
    <lineage>
        <taxon>Eukaryota</taxon>
        <taxon>Fungi</taxon>
        <taxon>Dikarya</taxon>
        <taxon>Basidiomycota</taxon>
        <taxon>Agaricomycotina</taxon>
        <taxon>Agaricomycetes</taxon>
        <taxon>Phallomycetidae</taxon>
        <taxon>Phallales</taxon>
        <taxon>Clathraceae</taxon>
        <taxon>Clathrus</taxon>
    </lineage>
</organism>
<gene>
    <name evidence="1" type="ORF">Clacol_003320</name>
</gene>
<evidence type="ECO:0008006" key="3">
    <source>
        <dbReference type="Google" id="ProtNLM"/>
    </source>
</evidence>
<dbReference type="InterPro" id="IPR042099">
    <property type="entry name" value="ANL_N_sf"/>
</dbReference>
<dbReference type="EMBL" id="BPWL01000004">
    <property type="protein sequence ID" value="GJJ09098.1"/>
    <property type="molecule type" value="Genomic_DNA"/>
</dbReference>
<evidence type="ECO:0000313" key="1">
    <source>
        <dbReference type="EMBL" id="GJJ09098.1"/>
    </source>
</evidence>
<evidence type="ECO:0000313" key="2">
    <source>
        <dbReference type="Proteomes" id="UP001050691"/>
    </source>
</evidence>
<protein>
    <recommendedName>
        <fullName evidence="3">AMP-dependent synthetase/ligase domain-containing protein</fullName>
    </recommendedName>
</protein>